<keyword evidence="2" id="KW-1185">Reference proteome</keyword>
<sequence>RRLAAPARRKQLTGDADFVGLLGLTPLYDTFVRPYVVRGERQALPDMGSAYLRDIEGAGRQPGTLDLLRLVMAPPKNDLDRLELLPSAAVRAAFSIGGRVAREQGGNPAKRPRVALKVSGGESRSATPHHSGKVARAAFRLLT</sequence>
<comment type="caution">
    <text evidence="1">The sequence shown here is derived from an EMBL/GenBank/DDBJ whole genome shotgun (WGS) entry which is preliminary data.</text>
</comment>
<accession>A0ACC1JPD1</accession>
<name>A0ACC1JPD1_9FUNG</name>
<dbReference type="Proteomes" id="UP001140234">
    <property type="component" value="Unassembled WGS sequence"/>
</dbReference>
<reference evidence="1" key="1">
    <citation type="submission" date="2022-07" db="EMBL/GenBank/DDBJ databases">
        <title>Phylogenomic reconstructions and comparative analyses of Kickxellomycotina fungi.</title>
        <authorList>
            <person name="Reynolds N.K."/>
            <person name="Stajich J.E."/>
            <person name="Barry K."/>
            <person name="Grigoriev I.V."/>
            <person name="Crous P."/>
            <person name="Smith M.E."/>
        </authorList>
    </citation>
    <scope>NUCLEOTIDE SEQUENCE</scope>
    <source>
        <strain evidence="1">CBS 109366</strain>
    </source>
</reference>
<dbReference type="EMBL" id="JANBUJ010002340">
    <property type="protein sequence ID" value="KAJ2764464.1"/>
    <property type="molecule type" value="Genomic_DNA"/>
</dbReference>
<organism evidence="1 2">
    <name type="scientific">Coemansia nantahalensis</name>
    <dbReference type="NCBI Taxonomy" id="2789366"/>
    <lineage>
        <taxon>Eukaryota</taxon>
        <taxon>Fungi</taxon>
        <taxon>Fungi incertae sedis</taxon>
        <taxon>Zoopagomycota</taxon>
        <taxon>Kickxellomycotina</taxon>
        <taxon>Kickxellomycetes</taxon>
        <taxon>Kickxellales</taxon>
        <taxon>Kickxellaceae</taxon>
        <taxon>Coemansia</taxon>
    </lineage>
</organism>
<evidence type="ECO:0000313" key="2">
    <source>
        <dbReference type="Proteomes" id="UP001140234"/>
    </source>
</evidence>
<proteinExistence type="predicted"/>
<protein>
    <submittedName>
        <fullName evidence="1">Uncharacterized protein</fullName>
    </submittedName>
</protein>
<evidence type="ECO:0000313" key="1">
    <source>
        <dbReference type="EMBL" id="KAJ2764464.1"/>
    </source>
</evidence>
<feature type="non-terminal residue" evidence="1">
    <location>
        <position position="1"/>
    </location>
</feature>
<gene>
    <name evidence="1" type="ORF">IWQ57_005157</name>
</gene>